<protein>
    <submittedName>
        <fullName evidence="2">Cbb3-type cytochrome oxidase assembly protein CcoS</fullName>
    </submittedName>
</protein>
<dbReference type="PANTHER" id="PTHR41532">
    <property type="entry name" value="FIXS PROTEIN"/>
    <property type="match status" value="1"/>
</dbReference>
<reference evidence="2 3" key="1">
    <citation type="journal article" date="2011" name="Int. J. Syst. Evol. Microbiol.">
        <title>Description of Undibacterium oligocarboniphilum sp. nov., isolated from purified water, and Undibacterium pigrum strain CCUG 49012 as the type strain of Undibacterium parvum sp. nov., and emended descriptions of the genus Undibacterium and the species Undibacterium pigrum.</title>
        <authorList>
            <person name="Eder W."/>
            <person name="Wanner G."/>
            <person name="Ludwig W."/>
            <person name="Busse H.J."/>
            <person name="Ziemke-Kageler F."/>
            <person name="Lang E."/>
        </authorList>
    </citation>
    <scope>NUCLEOTIDE SEQUENCE [LARGE SCALE GENOMIC DNA]</scope>
    <source>
        <strain evidence="2 3">DSM 23061</strain>
    </source>
</reference>
<dbReference type="PANTHER" id="PTHR41532:SF1">
    <property type="entry name" value="FIXS PROTEIN"/>
    <property type="match status" value="1"/>
</dbReference>
<evidence type="ECO:0000313" key="3">
    <source>
        <dbReference type="Proteomes" id="UP000275663"/>
    </source>
</evidence>
<dbReference type="AlphaFoldDB" id="A0A3Q9BT10"/>
<dbReference type="Proteomes" id="UP000275663">
    <property type="component" value="Chromosome"/>
</dbReference>
<proteinExistence type="predicted"/>
<keyword evidence="3" id="KW-1185">Reference proteome</keyword>
<name>A0A3Q9BT10_9BURK</name>
<dbReference type="KEGG" id="upv:EJN92_18905"/>
<evidence type="ECO:0000313" key="2">
    <source>
        <dbReference type="EMBL" id="AZP13879.1"/>
    </source>
</evidence>
<dbReference type="Pfam" id="PF03597">
    <property type="entry name" value="FixS"/>
    <property type="match status" value="1"/>
</dbReference>
<evidence type="ECO:0000256" key="1">
    <source>
        <dbReference type="SAM" id="Phobius"/>
    </source>
</evidence>
<keyword evidence="1" id="KW-1133">Transmembrane helix</keyword>
<sequence length="47" mass="5410">MEIMYLLVPLSLVLVFAIAGVFWWALNHSQFDELDEAGQRIIDDENS</sequence>
<feature type="transmembrane region" description="Helical" evidence="1">
    <location>
        <begin position="6"/>
        <end position="26"/>
    </location>
</feature>
<dbReference type="EMBL" id="CP034464">
    <property type="protein sequence ID" value="AZP13879.1"/>
    <property type="molecule type" value="Genomic_DNA"/>
</dbReference>
<organism evidence="2 3">
    <name type="scientific">Undibacterium parvum</name>
    <dbReference type="NCBI Taxonomy" id="401471"/>
    <lineage>
        <taxon>Bacteria</taxon>
        <taxon>Pseudomonadati</taxon>
        <taxon>Pseudomonadota</taxon>
        <taxon>Betaproteobacteria</taxon>
        <taxon>Burkholderiales</taxon>
        <taxon>Oxalobacteraceae</taxon>
        <taxon>Undibacterium</taxon>
    </lineage>
</organism>
<keyword evidence="1" id="KW-0472">Membrane</keyword>
<dbReference type="InterPro" id="IPR004714">
    <property type="entry name" value="Cyt_oxidase_maturation_cbb3"/>
</dbReference>
<dbReference type="RefSeq" id="WP_126129248.1">
    <property type="nucleotide sequence ID" value="NZ_CP034464.1"/>
</dbReference>
<dbReference type="NCBIfam" id="TIGR00847">
    <property type="entry name" value="ccoS"/>
    <property type="match status" value="1"/>
</dbReference>
<accession>A0A3Q9BT10</accession>
<dbReference type="OrthoDB" id="9802763at2"/>
<gene>
    <name evidence="2" type="primary">ccoS</name>
    <name evidence="2" type="ORF">EJN92_18905</name>
</gene>
<keyword evidence="1" id="KW-0812">Transmembrane</keyword>